<reference evidence="3" key="1">
    <citation type="journal article" date="2013" name="Eukaryot. Cell">
        <title>Extremely Reduced Levels of Heterozygosity in the Vertebrate Pathogen Encephalitozoon cuniculi.</title>
        <authorList>
            <person name="Selman M."/>
            <person name="Sak B."/>
            <person name="Kvac M."/>
            <person name="Farinelli L."/>
            <person name="Weiss L.M."/>
            <person name="Corradi N."/>
        </authorList>
    </citation>
    <scope>NUCLEOTIDE SEQUENCE</scope>
</reference>
<evidence type="ECO:0000259" key="2">
    <source>
        <dbReference type="SMART" id="SM00717"/>
    </source>
</evidence>
<feature type="domain" description="Myb-like" evidence="2">
    <location>
        <begin position="422"/>
        <end position="469"/>
    </location>
</feature>
<feature type="domain" description="Myb-like" evidence="2">
    <location>
        <begin position="353"/>
        <end position="401"/>
    </location>
</feature>
<dbReference type="InterPro" id="IPR009057">
    <property type="entry name" value="Homeodomain-like_sf"/>
</dbReference>
<dbReference type="VEuPathDB" id="MicrosporidiaDB:ECU01_1090"/>
<feature type="region of interest" description="Disordered" evidence="1">
    <location>
        <begin position="206"/>
        <end position="274"/>
    </location>
</feature>
<gene>
    <name evidence="3" type="ORF">ECU01_1090</name>
</gene>
<feature type="domain" description="Myb-like" evidence="2">
    <location>
        <begin position="494"/>
        <end position="542"/>
    </location>
</feature>
<evidence type="ECO:0000256" key="1">
    <source>
        <dbReference type="SAM" id="MobiDB-lite"/>
    </source>
</evidence>
<dbReference type="Gene3D" id="1.10.10.60">
    <property type="entry name" value="Homeodomain-like"/>
    <property type="match status" value="1"/>
</dbReference>
<dbReference type="VEuPathDB" id="MicrosporidiaDB:M970_010930"/>
<dbReference type="AlphaFoldDB" id="M1K4W7"/>
<feature type="compositionally biased region" description="Basic residues" evidence="1">
    <location>
        <begin position="245"/>
        <end position="255"/>
    </location>
</feature>
<proteinExistence type="predicted"/>
<dbReference type="Gene3D" id="1.20.58.1880">
    <property type="match status" value="1"/>
</dbReference>
<dbReference type="EMBL" id="KC513612">
    <property type="protein sequence ID" value="AGE96018.1"/>
    <property type="molecule type" value="Genomic_DNA"/>
</dbReference>
<feature type="compositionally biased region" description="Basic and acidic residues" evidence="1">
    <location>
        <begin position="17"/>
        <end position="34"/>
    </location>
</feature>
<dbReference type="VEuPathDB" id="MicrosporidiaDB:AEWQ_010900"/>
<sequence>MENDEGTSNLRGNSKGNEMERECLYDRDIQDSGGRRGVWQKSQRIREYRGGTSSGSHLGRSGGKRSDRSGCERGSFPMKGEAVTGGRYELRMSEDIGVQGPTGEGGQQGERCQEEVYVDAKERDSSNRRCSVRPANEVFGREMCRLHSSPLEDGKDRIEKIESMLRNDLADGIVVDVPGPEIVPVLHFFERCAEVKVFRMSGFKGSTSPEVVPEASDAKRMERPFSVETNLSGEFAEKAEEKKSDGKKKNKRGVKRNGEKGTGSGGRIYGKDSETDCGKDVMPEILEDCRYRHFLKRVFPSMERDDERVLKYIVDQRLMLEHRARRNRAEIPELGSMLAQAPMAIISSIPKISGAGLSEEEDRIASDLILKYRNNFKKIKELAPQLDIKKCILKYYLMKDKTYGYIKHKSGRISDSEVKLVVESQWSEYEMNVFAQHFRMFGRSWAKYQSLINKSEKDLKMFFRYYTKFVLPPGGSSTTASAPVRRVSISKEDVLRKWTIDERQVFAIYFPYYNKNWVSMAAYFPSKTSSDLRQYYNRYYKGLSYNEQRLEASLYDFGRQLTTPPARHIGSPREEVVFCTTAGVLFKK</sequence>
<evidence type="ECO:0000313" key="3">
    <source>
        <dbReference type="EMBL" id="AGE96018.1"/>
    </source>
</evidence>
<feature type="region of interest" description="Disordered" evidence="1">
    <location>
        <begin position="1"/>
        <end position="84"/>
    </location>
</feature>
<feature type="compositionally biased region" description="Basic and acidic residues" evidence="1">
    <location>
        <begin position="235"/>
        <end position="244"/>
    </location>
</feature>
<dbReference type="InterPro" id="IPR001005">
    <property type="entry name" value="SANT/Myb"/>
</dbReference>
<dbReference type="VEuPathDB" id="MicrosporidiaDB:AEWR_010930"/>
<dbReference type="VEuPathDB" id="MicrosporidiaDB:AEWD_010930"/>
<accession>M1K4W7</accession>
<feature type="compositionally biased region" description="Basic and acidic residues" evidence="1">
    <location>
        <begin position="216"/>
        <end position="225"/>
    </location>
</feature>
<protein>
    <recommendedName>
        <fullName evidence="2">Myb-like domain-containing protein</fullName>
    </recommendedName>
</protein>
<feature type="compositionally biased region" description="Polar residues" evidence="1">
    <location>
        <begin position="1"/>
        <end position="16"/>
    </location>
</feature>
<dbReference type="CDD" id="cd00167">
    <property type="entry name" value="SANT"/>
    <property type="match status" value="1"/>
</dbReference>
<organism evidence="3">
    <name type="scientific">Encephalitozoon cuniculi</name>
    <name type="common">Microsporidian parasite</name>
    <dbReference type="NCBI Taxonomy" id="6035"/>
    <lineage>
        <taxon>Eukaryota</taxon>
        <taxon>Fungi</taxon>
        <taxon>Fungi incertae sedis</taxon>
        <taxon>Microsporidia</taxon>
        <taxon>Unikaryonidae</taxon>
        <taxon>Encephalitozoon</taxon>
    </lineage>
</organism>
<name>M1K4W7_ENCCN</name>
<dbReference type="SUPFAM" id="SSF46689">
    <property type="entry name" value="Homeodomain-like"/>
    <property type="match status" value="2"/>
</dbReference>
<dbReference type="SMART" id="SM00717">
    <property type="entry name" value="SANT"/>
    <property type="match status" value="3"/>
</dbReference>